<organism evidence="2 3">
    <name type="scientific">Ammoniphilus resinae</name>
    <dbReference type="NCBI Taxonomy" id="861532"/>
    <lineage>
        <taxon>Bacteria</taxon>
        <taxon>Bacillati</taxon>
        <taxon>Bacillota</taxon>
        <taxon>Bacilli</taxon>
        <taxon>Bacillales</taxon>
        <taxon>Paenibacillaceae</taxon>
        <taxon>Aneurinibacillus group</taxon>
        <taxon>Ammoniphilus</taxon>
    </lineage>
</organism>
<dbReference type="EMBL" id="JAGGKT010000009">
    <property type="protein sequence ID" value="MBP1933119.1"/>
    <property type="molecule type" value="Genomic_DNA"/>
</dbReference>
<gene>
    <name evidence="2" type="ORF">J2Z37_003130</name>
</gene>
<accession>A0ABS4GS96</accession>
<reference evidence="2 3" key="1">
    <citation type="submission" date="2021-03" db="EMBL/GenBank/DDBJ databases">
        <title>Genomic Encyclopedia of Type Strains, Phase IV (KMG-IV): sequencing the most valuable type-strain genomes for metagenomic binning, comparative biology and taxonomic classification.</title>
        <authorList>
            <person name="Goeker M."/>
        </authorList>
    </citation>
    <scope>NUCLEOTIDE SEQUENCE [LARGE SCALE GENOMIC DNA]</scope>
    <source>
        <strain evidence="2 3">DSM 24738</strain>
    </source>
</reference>
<keyword evidence="1" id="KW-1133">Transmembrane helix</keyword>
<keyword evidence="1" id="KW-0472">Membrane</keyword>
<name>A0ABS4GS96_9BACL</name>
<comment type="caution">
    <text evidence="2">The sequence shown here is derived from an EMBL/GenBank/DDBJ whole genome shotgun (WGS) entry which is preliminary data.</text>
</comment>
<feature type="transmembrane region" description="Helical" evidence="1">
    <location>
        <begin position="37"/>
        <end position="59"/>
    </location>
</feature>
<protein>
    <submittedName>
        <fullName evidence="2">Uncharacterized protein</fullName>
    </submittedName>
</protein>
<evidence type="ECO:0000256" key="1">
    <source>
        <dbReference type="SAM" id="Phobius"/>
    </source>
</evidence>
<feature type="transmembrane region" description="Helical" evidence="1">
    <location>
        <begin position="7"/>
        <end position="31"/>
    </location>
</feature>
<keyword evidence="3" id="KW-1185">Reference proteome</keyword>
<dbReference type="Proteomes" id="UP001519343">
    <property type="component" value="Unassembled WGS sequence"/>
</dbReference>
<evidence type="ECO:0000313" key="2">
    <source>
        <dbReference type="EMBL" id="MBP1933119.1"/>
    </source>
</evidence>
<sequence length="110" mass="12700">MGFQQKFLNIVKIISGSLLTLGIILFCLGLFVYHDSIFAAIGIGTVMSSVFIFLCGVFFSASEEMVMIIHNRDQIAQTKKEERLYSDRHPLYMHRPTHNPRSCIVMFRRR</sequence>
<keyword evidence="1" id="KW-0812">Transmembrane</keyword>
<proteinExistence type="predicted"/>
<evidence type="ECO:0000313" key="3">
    <source>
        <dbReference type="Proteomes" id="UP001519343"/>
    </source>
</evidence>